<organism evidence="1 2">
    <name type="scientific">Lepagella muris</name>
    <dbReference type="NCBI Taxonomy" id="3032870"/>
    <lineage>
        <taxon>Bacteria</taxon>
        <taxon>Pseudomonadati</taxon>
        <taxon>Bacteroidota</taxon>
        <taxon>Bacteroidia</taxon>
        <taxon>Bacteroidales</taxon>
        <taxon>Muribaculaceae</taxon>
        <taxon>Lepagella</taxon>
    </lineage>
</organism>
<accession>A0AC61REW8</accession>
<evidence type="ECO:0000313" key="1">
    <source>
        <dbReference type="EMBL" id="TGY79166.1"/>
    </source>
</evidence>
<keyword evidence="2" id="KW-1185">Reference proteome</keyword>
<sequence length="162" mass="18993">MATNIEIETLFKSNYAVMHRLASMLLHDGESAHDIVHDVFTSLMDKDTSGSVDTPYLLSSVRNRCLNRLRDIDVRERFKRLYIFCNNEADECDDWPDENLLEILAHCEDWLPPKCSRVFCMRFREEMKTDEIASELGMGERMVFKHLRHALDILRLKLNQNG</sequence>
<protein>
    <submittedName>
        <fullName evidence="1">Sigma-70 family RNA polymerase sigma factor</fullName>
    </submittedName>
</protein>
<evidence type="ECO:0000313" key="2">
    <source>
        <dbReference type="Proteomes" id="UP000306319"/>
    </source>
</evidence>
<dbReference type="EMBL" id="SRYB01000008">
    <property type="protein sequence ID" value="TGY79166.1"/>
    <property type="molecule type" value="Genomic_DNA"/>
</dbReference>
<proteinExistence type="predicted"/>
<gene>
    <name evidence="1" type="ORF">E5331_07240</name>
</gene>
<reference evidence="1" key="1">
    <citation type="submission" date="2019-04" db="EMBL/GenBank/DDBJ databases">
        <title>Microbes associate with the intestines of laboratory mice.</title>
        <authorList>
            <person name="Navarre W."/>
            <person name="Wong E."/>
            <person name="Huang K."/>
            <person name="Tropini C."/>
            <person name="Ng K."/>
            <person name="Yu B."/>
        </authorList>
    </citation>
    <scope>NUCLEOTIDE SEQUENCE</scope>
    <source>
        <strain evidence="1">NM04_E33</strain>
    </source>
</reference>
<dbReference type="Proteomes" id="UP000306319">
    <property type="component" value="Unassembled WGS sequence"/>
</dbReference>
<comment type="caution">
    <text evidence="1">The sequence shown here is derived from an EMBL/GenBank/DDBJ whole genome shotgun (WGS) entry which is preliminary data.</text>
</comment>
<name>A0AC61REW8_9BACT</name>